<protein>
    <recommendedName>
        <fullName evidence="9">Checkpoint protein RAD24-like helical bundle domain-containing protein</fullName>
    </recommendedName>
</protein>
<dbReference type="InterPro" id="IPR027417">
    <property type="entry name" value="P-loop_NTPase"/>
</dbReference>
<feature type="domain" description="Checkpoint protein RAD24-like helical bundle" evidence="9">
    <location>
        <begin position="259"/>
        <end position="342"/>
    </location>
</feature>
<dbReference type="GO" id="GO:0000077">
    <property type="term" value="P:DNA damage checkpoint signaling"/>
    <property type="evidence" value="ECO:0007669"/>
    <property type="project" value="TreeGrafter"/>
</dbReference>
<dbReference type="GO" id="GO:0006281">
    <property type="term" value="P:DNA repair"/>
    <property type="evidence" value="ECO:0007669"/>
    <property type="project" value="InterPro"/>
</dbReference>
<dbReference type="Proteomes" id="UP000245609">
    <property type="component" value="Unassembled WGS sequence"/>
</dbReference>
<keyword evidence="7" id="KW-0131">Cell cycle</keyword>
<dbReference type="SUPFAM" id="SSF52540">
    <property type="entry name" value="P-loop containing nucleoside triphosphate hydrolases"/>
    <property type="match status" value="1"/>
</dbReference>
<dbReference type="InterPro" id="IPR057927">
    <property type="entry name" value="RAD24-like_helical"/>
</dbReference>
<evidence type="ECO:0000256" key="4">
    <source>
        <dbReference type="ARBA" id="ARBA00022763"/>
    </source>
</evidence>
<reference evidence="10 11" key="1">
    <citation type="journal article" date="2018" name="MBio">
        <title>Comparative Genomics Reveals the Core Gene Toolbox for the Fungus-Insect Symbiosis.</title>
        <authorList>
            <person name="Wang Y."/>
            <person name="Stata M."/>
            <person name="Wang W."/>
            <person name="Stajich J.E."/>
            <person name="White M.M."/>
            <person name="Moncalvo J.M."/>
        </authorList>
    </citation>
    <scope>NUCLEOTIDE SEQUENCE [LARGE SCALE GENOMIC DNA]</scope>
    <source>
        <strain evidence="10 11">SC-DP-2</strain>
    </source>
</reference>
<proteinExistence type="inferred from homology"/>
<name>A0A2T9ZEJ3_9FUNG</name>
<keyword evidence="5" id="KW-0067">ATP-binding</keyword>
<dbReference type="Gene3D" id="3.40.50.300">
    <property type="entry name" value="P-loop containing nucleotide triphosphate hydrolases"/>
    <property type="match status" value="1"/>
</dbReference>
<feature type="region of interest" description="Disordered" evidence="8">
    <location>
        <begin position="1"/>
        <end position="38"/>
    </location>
</feature>
<evidence type="ECO:0000313" key="10">
    <source>
        <dbReference type="EMBL" id="PVV03006.1"/>
    </source>
</evidence>
<evidence type="ECO:0000256" key="3">
    <source>
        <dbReference type="ARBA" id="ARBA00022741"/>
    </source>
</evidence>
<dbReference type="OrthoDB" id="10265971at2759"/>
<dbReference type="GO" id="GO:0005524">
    <property type="term" value="F:ATP binding"/>
    <property type="evidence" value="ECO:0007669"/>
    <property type="project" value="UniProtKB-KW"/>
</dbReference>
<dbReference type="EMBL" id="MBFS01000289">
    <property type="protein sequence ID" value="PVV03006.1"/>
    <property type="molecule type" value="Genomic_DNA"/>
</dbReference>
<evidence type="ECO:0000259" key="9">
    <source>
        <dbReference type="Pfam" id="PF25812"/>
    </source>
</evidence>
<dbReference type="STRING" id="133381.A0A2T9ZEJ3"/>
<feature type="compositionally biased region" description="Polar residues" evidence="8">
    <location>
        <begin position="72"/>
        <end position="85"/>
    </location>
</feature>
<feature type="compositionally biased region" description="Low complexity" evidence="8">
    <location>
        <begin position="18"/>
        <end position="29"/>
    </location>
</feature>
<accession>A0A2T9ZEJ3</accession>
<evidence type="ECO:0000256" key="1">
    <source>
        <dbReference type="ARBA" id="ARBA00004123"/>
    </source>
</evidence>
<dbReference type="Pfam" id="PF03215">
    <property type="entry name" value="Rad17"/>
    <property type="match status" value="1"/>
</dbReference>
<evidence type="ECO:0000256" key="6">
    <source>
        <dbReference type="ARBA" id="ARBA00023242"/>
    </source>
</evidence>
<dbReference type="GO" id="GO:0033314">
    <property type="term" value="P:mitotic DNA replication checkpoint signaling"/>
    <property type="evidence" value="ECO:0007669"/>
    <property type="project" value="TreeGrafter"/>
</dbReference>
<comment type="subcellular location">
    <subcellularLocation>
        <location evidence="1">Nucleus</location>
    </subcellularLocation>
</comment>
<gene>
    <name evidence="10" type="ORF">BB560_002525</name>
</gene>
<evidence type="ECO:0000256" key="5">
    <source>
        <dbReference type="ARBA" id="ARBA00022840"/>
    </source>
</evidence>
<dbReference type="Pfam" id="PF25812">
    <property type="entry name" value="RAD24_helical"/>
    <property type="match status" value="1"/>
</dbReference>
<dbReference type="AlphaFoldDB" id="A0A2T9ZEJ3"/>
<evidence type="ECO:0000256" key="2">
    <source>
        <dbReference type="ARBA" id="ARBA00006168"/>
    </source>
</evidence>
<dbReference type="PANTHER" id="PTHR12172:SF0">
    <property type="entry name" value="CELL CYCLE CHECKPOINT PROTEIN RAD17"/>
    <property type="match status" value="1"/>
</dbReference>
<evidence type="ECO:0000256" key="7">
    <source>
        <dbReference type="ARBA" id="ARBA00023306"/>
    </source>
</evidence>
<evidence type="ECO:0000313" key="11">
    <source>
        <dbReference type="Proteomes" id="UP000245609"/>
    </source>
</evidence>
<feature type="region of interest" description="Disordered" evidence="8">
    <location>
        <begin position="63"/>
        <end position="99"/>
    </location>
</feature>
<dbReference type="GO" id="GO:0005634">
    <property type="term" value="C:nucleus"/>
    <property type="evidence" value="ECO:0007669"/>
    <property type="project" value="UniProtKB-SubCell"/>
</dbReference>
<keyword evidence="3" id="KW-0547">Nucleotide-binding</keyword>
<evidence type="ECO:0000256" key="8">
    <source>
        <dbReference type="SAM" id="MobiDB-lite"/>
    </source>
</evidence>
<keyword evidence="4" id="KW-0227">DNA damage</keyword>
<comment type="caution">
    <text evidence="10">The sequence shown here is derived from an EMBL/GenBank/DDBJ whole genome shotgun (WGS) entry which is preliminary data.</text>
</comment>
<dbReference type="GO" id="GO:0003682">
    <property type="term" value="F:chromatin binding"/>
    <property type="evidence" value="ECO:0007669"/>
    <property type="project" value="TreeGrafter"/>
</dbReference>
<keyword evidence="6" id="KW-0539">Nucleus</keyword>
<comment type="similarity">
    <text evidence="2">Belongs to the rad17/RAD24 family.</text>
</comment>
<organism evidence="10 11">
    <name type="scientific">Smittium megazygosporum</name>
    <dbReference type="NCBI Taxonomy" id="133381"/>
    <lineage>
        <taxon>Eukaryota</taxon>
        <taxon>Fungi</taxon>
        <taxon>Fungi incertae sedis</taxon>
        <taxon>Zoopagomycota</taxon>
        <taxon>Kickxellomycotina</taxon>
        <taxon>Harpellomycetes</taxon>
        <taxon>Harpellales</taxon>
        <taxon>Legeriomycetaceae</taxon>
        <taxon>Smittium</taxon>
    </lineage>
</organism>
<sequence>MSQKRPRLILSKTPVEKSSNIVSSQSRSSRSTRKATPALRLEKIKQDDFIELISSDESEDLDLLDSDENRFSDSNYESELTQSSSKPPPKNRNKNIYPDTLSATSINTSCVNSSIWWAELKPTSRDALAVHPKKVDQVYDWIEKAVNHPNIFKNNRILVLSGPAGSGKTATVKLIASSLNCNILEWVNPTYSSSDLKNFDIKSSNNDIRVSQQFSYFLQQAKTKNLLSRIPSNTHVFLIQASNSQLNDFEDSNDKTNYNLSLFHALGKVLYAKRKPSTSGRGTLSSNPNYILQNIPLDLNTFQLYLYENYPPFTEKIEEFEKVAEYFSDWDLFNQSASPQHYSQLSSVSALLPVISLMELRESIPKRIQGGSFFDFINYLPKINPSKSKLHPQLSEYDVQRLSTLYSFGPGSVDYFINSCVPSIKNQGSSASDFRFSENKSLINDADLEFESLNDDIEYSSD</sequence>
<dbReference type="GO" id="GO:0003689">
    <property type="term" value="F:DNA clamp loader activity"/>
    <property type="evidence" value="ECO:0007669"/>
    <property type="project" value="TreeGrafter"/>
</dbReference>
<dbReference type="PANTHER" id="PTHR12172">
    <property type="entry name" value="CELL CYCLE CHECKPOINT PROTEIN RAD17"/>
    <property type="match status" value="1"/>
</dbReference>
<dbReference type="InterPro" id="IPR004582">
    <property type="entry name" value="Checkpoint_prot_Rad17_Rad24"/>
</dbReference>
<keyword evidence="11" id="KW-1185">Reference proteome</keyword>